<dbReference type="Gene3D" id="3.30.565.10">
    <property type="entry name" value="Histidine kinase-like ATPase, C-terminal domain"/>
    <property type="match status" value="1"/>
</dbReference>
<dbReference type="EMBL" id="FUWR01000009">
    <property type="protein sequence ID" value="SJZ89190.1"/>
    <property type="molecule type" value="Genomic_DNA"/>
</dbReference>
<dbReference type="PANTHER" id="PTHR43304:SF1">
    <property type="entry name" value="PAC DOMAIN-CONTAINING PROTEIN"/>
    <property type="match status" value="1"/>
</dbReference>
<dbReference type="Pfam" id="PF08447">
    <property type="entry name" value="PAS_3"/>
    <property type="match status" value="2"/>
</dbReference>
<feature type="domain" description="PAC" evidence="7">
    <location>
        <begin position="90"/>
        <end position="142"/>
    </location>
</feature>
<dbReference type="OrthoDB" id="5499652at2"/>
<dbReference type="SUPFAM" id="SSF47384">
    <property type="entry name" value="Homodimeric domain of signal transducing histidine kinase"/>
    <property type="match status" value="1"/>
</dbReference>
<dbReference type="Gene3D" id="1.10.287.130">
    <property type="match status" value="1"/>
</dbReference>
<sequence>MAPHRKIVCSLLDDSGETVGRAEIIQQFPALIWHSGQDARCDYFNQTWLLFTGRTLEQELGDGWTEGVHPEDLAGCLKTYLDAFEARQPFTMEYRLRFHDGSYRWIMDHGSPHYAIDGCFCGYIGSCYDSTRQKEMECTLRNNQTALEQQVEQCNSALQRSHDLLNNISRQVPGGIYQFQLFSDGHYSIPYASQSILDLFEAQPEELQSDAAPVFNKIVAEDLAGLMASIQESAETLNPWHHEFRAAIPSKGVRWFQGNSRPQRQLDNSVIWYGFVTDCTERKELEHQLAEARRLESIGQLAAGVAHEVRNPLNAILTVTEALFREEGVEGNQTLIPYIEHIRSQVTRLARLMNDLLDLGRRLPEDNLVPLLLPEFCRQTVQLWQRSNQTVDRTFDLEIPPILEKVMVRADIDRLQQVLLNLLDNAGQHSLSASAIRLVLETPQSDLAGGQILLRVVDHGSGIAPELLERVFEPFFTTRRGGTGLGLALVKQFVEQMGGVVQICNNYPEPGCTVTLQLPQVSEECLS</sequence>
<keyword evidence="4" id="KW-0808">Transferase</keyword>
<dbReference type="Proteomes" id="UP000190102">
    <property type="component" value="Unassembled WGS sequence"/>
</dbReference>
<feature type="domain" description="Histidine kinase" evidence="6">
    <location>
        <begin position="304"/>
        <end position="522"/>
    </location>
</feature>
<dbReference type="AlphaFoldDB" id="A0A1T4PCB2"/>
<reference evidence="9" key="1">
    <citation type="submission" date="2017-02" db="EMBL/GenBank/DDBJ databases">
        <authorList>
            <person name="Varghese N."/>
            <person name="Submissions S."/>
        </authorList>
    </citation>
    <scope>NUCLEOTIDE SEQUENCE [LARGE SCALE GENOMIC DNA]</scope>
    <source>
        <strain evidence="9">ATCC BAA-34</strain>
    </source>
</reference>
<dbReference type="PRINTS" id="PR00344">
    <property type="entry name" value="BCTRLSENSOR"/>
</dbReference>
<dbReference type="EC" id="2.7.13.3" evidence="2"/>
<dbReference type="FunFam" id="3.30.450.20:FF:000099">
    <property type="entry name" value="Sensory box sensor histidine kinase"/>
    <property type="match status" value="1"/>
</dbReference>
<dbReference type="Pfam" id="PF02518">
    <property type="entry name" value="HATPase_c"/>
    <property type="match status" value="1"/>
</dbReference>
<dbReference type="SUPFAM" id="SSF55874">
    <property type="entry name" value="ATPase domain of HSP90 chaperone/DNA topoisomerase II/histidine kinase"/>
    <property type="match status" value="1"/>
</dbReference>
<dbReference type="InterPro" id="IPR036890">
    <property type="entry name" value="HATPase_C_sf"/>
</dbReference>
<dbReference type="SUPFAM" id="SSF55785">
    <property type="entry name" value="PYP-like sensor domain (PAS domain)"/>
    <property type="match status" value="2"/>
</dbReference>
<dbReference type="PROSITE" id="PS50109">
    <property type="entry name" value="HIS_KIN"/>
    <property type="match status" value="1"/>
</dbReference>
<evidence type="ECO:0000256" key="4">
    <source>
        <dbReference type="ARBA" id="ARBA00022679"/>
    </source>
</evidence>
<dbReference type="InterPro" id="IPR036097">
    <property type="entry name" value="HisK_dim/P_sf"/>
</dbReference>
<dbReference type="InterPro" id="IPR035965">
    <property type="entry name" value="PAS-like_dom_sf"/>
</dbReference>
<dbReference type="InterPro" id="IPR004358">
    <property type="entry name" value="Sig_transdc_His_kin-like_C"/>
</dbReference>
<dbReference type="InterPro" id="IPR000700">
    <property type="entry name" value="PAS-assoc_C"/>
</dbReference>
<comment type="catalytic activity">
    <reaction evidence="1">
        <text>ATP + protein L-histidine = ADP + protein N-phospho-L-histidine.</text>
        <dbReference type="EC" id="2.7.13.3"/>
    </reaction>
</comment>
<gene>
    <name evidence="8" type="ORF">SAMN02745119_01935</name>
</gene>
<dbReference type="STRING" id="115783.SAMN02745119_01935"/>
<accession>A0A1T4PCB2</accession>
<dbReference type="NCBIfam" id="TIGR00229">
    <property type="entry name" value="sensory_box"/>
    <property type="match status" value="1"/>
</dbReference>
<evidence type="ECO:0000256" key="2">
    <source>
        <dbReference type="ARBA" id="ARBA00012438"/>
    </source>
</evidence>
<dbReference type="PANTHER" id="PTHR43304">
    <property type="entry name" value="PHYTOCHROME-LIKE PROTEIN CPH1"/>
    <property type="match status" value="1"/>
</dbReference>
<dbReference type="InterPro" id="IPR013655">
    <property type="entry name" value="PAS_fold_3"/>
</dbReference>
<dbReference type="CDD" id="cd00082">
    <property type="entry name" value="HisKA"/>
    <property type="match status" value="1"/>
</dbReference>
<dbReference type="InterPro" id="IPR005467">
    <property type="entry name" value="His_kinase_dom"/>
</dbReference>
<dbReference type="RefSeq" id="WP_078790221.1">
    <property type="nucleotide sequence ID" value="NZ_FUWR01000009.1"/>
</dbReference>
<dbReference type="SMART" id="SM00387">
    <property type="entry name" value="HATPase_c"/>
    <property type="match status" value="1"/>
</dbReference>
<dbReference type="InterPro" id="IPR000014">
    <property type="entry name" value="PAS"/>
</dbReference>
<evidence type="ECO:0000256" key="1">
    <source>
        <dbReference type="ARBA" id="ARBA00000085"/>
    </source>
</evidence>
<dbReference type="InterPro" id="IPR052162">
    <property type="entry name" value="Sensor_kinase/Photoreceptor"/>
</dbReference>
<keyword evidence="3" id="KW-0597">Phosphoprotein</keyword>
<name>A0A1T4PCB2_9BACT</name>
<keyword evidence="5" id="KW-0418">Kinase</keyword>
<protein>
    <recommendedName>
        <fullName evidence="2">histidine kinase</fullName>
        <ecNumber evidence="2">2.7.13.3</ecNumber>
    </recommendedName>
</protein>
<dbReference type="InterPro" id="IPR001610">
    <property type="entry name" value="PAC"/>
</dbReference>
<evidence type="ECO:0000313" key="9">
    <source>
        <dbReference type="Proteomes" id="UP000190102"/>
    </source>
</evidence>
<evidence type="ECO:0000256" key="3">
    <source>
        <dbReference type="ARBA" id="ARBA00022553"/>
    </source>
</evidence>
<dbReference type="Gene3D" id="3.30.450.20">
    <property type="entry name" value="PAS domain"/>
    <property type="match status" value="2"/>
</dbReference>
<proteinExistence type="predicted"/>
<dbReference type="PROSITE" id="PS50113">
    <property type="entry name" value="PAC"/>
    <property type="match status" value="1"/>
</dbReference>
<keyword evidence="9" id="KW-1185">Reference proteome</keyword>
<dbReference type="InterPro" id="IPR003661">
    <property type="entry name" value="HisK_dim/P_dom"/>
</dbReference>
<dbReference type="InterPro" id="IPR003594">
    <property type="entry name" value="HATPase_dom"/>
</dbReference>
<evidence type="ECO:0000259" key="6">
    <source>
        <dbReference type="PROSITE" id="PS50109"/>
    </source>
</evidence>
<evidence type="ECO:0000313" key="8">
    <source>
        <dbReference type="EMBL" id="SJZ89190.1"/>
    </source>
</evidence>
<dbReference type="SMART" id="SM00388">
    <property type="entry name" value="HisKA"/>
    <property type="match status" value="1"/>
</dbReference>
<evidence type="ECO:0000256" key="5">
    <source>
        <dbReference type="ARBA" id="ARBA00022777"/>
    </source>
</evidence>
<dbReference type="Pfam" id="PF00512">
    <property type="entry name" value="HisKA"/>
    <property type="match status" value="1"/>
</dbReference>
<dbReference type="GO" id="GO:0000155">
    <property type="term" value="F:phosphorelay sensor kinase activity"/>
    <property type="evidence" value="ECO:0007669"/>
    <property type="project" value="InterPro"/>
</dbReference>
<organism evidence="8 9">
    <name type="scientific">Trichlorobacter thiogenes</name>
    <dbReference type="NCBI Taxonomy" id="115783"/>
    <lineage>
        <taxon>Bacteria</taxon>
        <taxon>Pseudomonadati</taxon>
        <taxon>Thermodesulfobacteriota</taxon>
        <taxon>Desulfuromonadia</taxon>
        <taxon>Geobacterales</taxon>
        <taxon>Geobacteraceae</taxon>
        <taxon>Trichlorobacter</taxon>
    </lineage>
</organism>
<dbReference type="CDD" id="cd00130">
    <property type="entry name" value="PAS"/>
    <property type="match status" value="1"/>
</dbReference>
<evidence type="ECO:0000259" key="7">
    <source>
        <dbReference type="PROSITE" id="PS50113"/>
    </source>
</evidence>
<dbReference type="SMART" id="SM00086">
    <property type="entry name" value="PAC"/>
    <property type="match status" value="2"/>
</dbReference>